<dbReference type="Pfam" id="PF00857">
    <property type="entry name" value="Isochorismatase"/>
    <property type="match status" value="1"/>
</dbReference>
<dbReference type="AlphaFoldDB" id="A0A812GZS4"/>
<evidence type="ECO:0000259" key="8">
    <source>
        <dbReference type="Pfam" id="PF00857"/>
    </source>
</evidence>
<evidence type="ECO:0000256" key="6">
    <source>
        <dbReference type="ARBA" id="ARBA00039017"/>
    </source>
</evidence>
<proteinExistence type="inferred from homology"/>
<dbReference type="InterPro" id="IPR000868">
    <property type="entry name" value="Isochorismatase-like_dom"/>
</dbReference>
<comment type="caution">
    <text evidence="9">The sequence shown here is derived from an EMBL/GenBank/DDBJ whole genome shotgun (WGS) entry which is preliminary data.</text>
</comment>
<dbReference type="InterPro" id="IPR036380">
    <property type="entry name" value="Isochorismatase-like_sf"/>
</dbReference>
<name>A0A812GZS4_9DINO</name>
<dbReference type="EMBL" id="CAJNDS010000058">
    <property type="protein sequence ID" value="CAE6937641.1"/>
    <property type="molecule type" value="Genomic_DNA"/>
</dbReference>
<evidence type="ECO:0000313" key="9">
    <source>
        <dbReference type="EMBL" id="CAE6937641.1"/>
    </source>
</evidence>
<dbReference type="Gene3D" id="3.40.50.850">
    <property type="entry name" value="Isochorismatase-like"/>
    <property type="match status" value="1"/>
</dbReference>
<comment type="similarity">
    <text evidence="1">Belongs to the isochorismatase family.</text>
</comment>
<evidence type="ECO:0000256" key="4">
    <source>
        <dbReference type="ARBA" id="ARBA00022801"/>
    </source>
</evidence>
<evidence type="ECO:0000256" key="1">
    <source>
        <dbReference type="ARBA" id="ARBA00006336"/>
    </source>
</evidence>
<dbReference type="PANTHER" id="PTHR11080:SF2">
    <property type="entry name" value="LD05707P"/>
    <property type="match status" value="1"/>
</dbReference>
<keyword evidence="3" id="KW-0479">Metal-binding</keyword>
<dbReference type="PANTHER" id="PTHR11080">
    <property type="entry name" value="PYRAZINAMIDASE/NICOTINAMIDASE"/>
    <property type="match status" value="1"/>
</dbReference>
<evidence type="ECO:0000313" key="10">
    <source>
        <dbReference type="Proteomes" id="UP000604046"/>
    </source>
</evidence>
<keyword evidence="10" id="KW-1185">Reference proteome</keyword>
<gene>
    <name evidence="9" type="primary">PNC1</name>
    <name evidence="9" type="ORF">SNAT2548_LOCUS1088</name>
</gene>
<dbReference type="GO" id="GO:0046872">
    <property type="term" value="F:metal ion binding"/>
    <property type="evidence" value="ECO:0007669"/>
    <property type="project" value="UniProtKB-KW"/>
</dbReference>
<sequence length="300" mass="33116">MCIQGIDHVAGSEEAALIQSHRVGKQHGAKSKKVPKNSALLVIDMQNDFISGTLPVAGAESIIPTINNLTALDSWEVVAFTTDYHPANHLSFASNSPFNKQPFMSVNVSYTDYQKVCGEAYKPIYKESAAGNCTANDVEVQFSQELWPDHCIQGTWGQQIHDDVLVPSSAFIIRKGITTVVDSYGAFTNNYGMYVTDKNPEIIKRIEENSLATSLKRRAIQHVYVAGLALDYCVKYTTLQALSRDYKTYVVIDATKPVLLLTLRQADKLSVVLRFARPSCQTCAMPFVVALAKAEVRFIG</sequence>
<organism evidence="9 10">
    <name type="scientific">Symbiodinium natans</name>
    <dbReference type="NCBI Taxonomy" id="878477"/>
    <lineage>
        <taxon>Eukaryota</taxon>
        <taxon>Sar</taxon>
        <taxon>Alveolata</taxon>
        <taxon>Dinophyceae</taxon>
        <taxon>Suessiales</taxon>
        <taxon>Symbiodiniaceae</taxon>
        <taxon>Symbiodinium</taxon>
    </lineage>
</organism>
<keyword evidence="2" id="KW-0662">Pyridine nucleotide biosynthesis</keyword>
<feature type="domain" description="Isochorismatase-like" evidence="8">
    <location>
        <begin position="38"/>
        <end position="255"/>
    </location>
</feature>
<dbReference type="InterPro" id="IPR052347">
    <property type="entry name" value="Isochorismatase_Nicotinamidase"/>
</dbReference>
<dbReference type="GO" id="GO:0019363">
    <property type="term" value="P:pyridine nucleotide biosynthetic process"/>
    <property type="evidence" value="ECO:0007669"/>
    <property type="project" value="UniProtKB-KW"/>
</dbReference>
<dbReference type="OrthoDB" id="1739143at2759"/>
<dbReference type="SUPFAM" id="SSF52499">
    <property type="entry name" value="Isochorismatase-like hydrolases"/>
    <property type="match status" value="1"/>
</dbReference>
<evidence type="ECO:0000256" key="5">
    <source>
        <dbReference type="ARBA" id="ARBA00037900"/>
    </source>
</evidence>
<comment type="pathway">
    <text evidence="5">Cofactor biosynthesis; nicotinate biosynthesis; nicotinate from nicotinamide: step 1/1.</text>
</comment>
<keyword evidence="4" id="KW-0378">Hydrolase</keyword>
<dbReference type="EC" id="3.5.1.19" evidence="6"/>
<evidence type="ECO:0000256" key="2">
    <source>
        <dbReference type="ARBA" id="ARBA00022642"/>
    </source>
</evidence>
<dbReference type="GO" id="GO:0008936">
    <property type="term" value="F:nicotinamidase activity"/>
    <property type="evidence" value="ECO:0007669"/>
    <property type="project" value="UniProtKB-EC"/>
</dbReference>
<accession>A0A812GZS4</accession>
<evidence type="ECO:0000256" key="3">
    <source>
        <dbReference type="ARBA" id="ARBA00022723"/>
    </source>
</evidence>
<evidence type="ECO:0000256" key="7">
    <source>
        <dbReference type="ARBA" id="ARBA00043224"/>
    </source>
</evidence>
<protein>
    <recommendedName>
        <fullName evidence="6">nicotinamidase</fullName>
        <ecNumber evidence="6">3.5.1.19</ecNumber>
    </recommendedName>
    <alternativeName>
        <fullName evidence="7">Nicotinamide deamidase</fullName>
    </alternativeName>
</protein>
<reference evidence="9" key="1">
    <citation type="submission" date="2021-02" db="EMBL/GenBank/DDBJ databases">
        <authorList>
            <person name="Dougan E. K."/>
            <person name="Rhodes N."/>
            <person name="Thang M."/>
            <person name="Chan C."/>
        </authorList>
    </citation>
    <scope>NUCLEOTIDE SEQUENCE</scope>
</reference>
<dbReference type="Proteomes" id="UP000604046">
    <property type="component" value="Unassembled WGS sequence"/>
</dbReference>